<proteinExistence type="predicted"/>
<dbReference type="InterPro" id="IPR015797">
    <property type="entry name" value="NUDIX_hydrolase-like_dom_sf"/>
</dbReference>
<keyword evidence="5" id="KW-1185">Reference proteome</keyword>
<dbReference type="InterPro" id="IPR000086">
    <property type="entry name" value="NUDIX_hydrolase_dom"/>
</dbReference>
<accession>A0ABY9WYR4</accession>
<sequence>MRRLQWIQRLQAIAQTGLTYARDPYDLERYRELRALAVEMLAAEAGVPEEPLRLVFAAEDGYPTPKVDVRAVVFREGKVLLTKERADGRWTLPGGWADVGSSPGEMAARETLEETGYVVRPVKLLAVLDKAKHAHPPQPSYVYKLFIRCELEGGAPQETLETEGCDYFARDALPPLSLDRVTEPQLLRMFAHLDDPERPTDFD</sequence>
<comment type="cofactor">
    <cofactor evidence="1">
        <name>Mg(2+)</name>
        <dbReference type="ChEBI" id="CHEBI:18420"/>
    </cofactor>
</comment>
<name>A0ABY9WYR4_9BACT</name>
<evidence type="ECO:0000313" key="5">
    <source>
        <dbReference type="Proteomes" id="UP001611383"/>
    </source>
</evidence>
<dbReference type="InterPro" id="IPR059176">
    <property type="entry name" value="UDP-X_N"/>
</dbReference>
<dbReference type="Pfam" id="PF12535">
    <property type="entry name" value="Nudix_N"/>
    <property type="match status" value="1"/>
</dbReference>
<gene>
    <name evidence="4" type="ORF">F0U60_32250</name>
</gene>
<dbReference type="CDD" id="cd04672">
    <property type="entry name" value="NUDIX_CDP-Chase_like"/>
    <property type="match status" value="1"/>
</dbReference>
<keyword evidence="2 4" id="KW-0378">Hydrolase</keyword>
<dbReference type="Pfam" id="PF00293">
    <property type="entry name" value="NUDIX"/>
    <property type="match status" value="1"/>
</dbReference>
<dbReference type="RefSeq" id="WP_395805602.1">
    <property type="nucleotide sequence ID" value="NZ_CP043494.1"/>
</dbReference>
<dbReference type="Gene3D" id="3.90.79.10">
    <property type="entry name" value="Nucleoside Triphosphate Pyrophosphohydrolase"/>
    <property type="match status" value="1"/>
</dbReference>
<dbReference type="GO" id="GO:0016787">
    <property type="term" value="F:hydrolase activity"/>
    <property type="evidence" value="ECO:0007669"/>
    <property type="project" value="UniProtKB-KW"/>
</dbReference>
<reference evidence="4 5" key="1">
    <citation type="submission" date="2019-08" db="EMBL/GenBank/DDBJ databases">
        <title>Archangium and Cystobacter genomes.</title>
        <authorList>
            <person name="Chen I.-C.K."/>
            <person name="Wielgoss S."/>
        </authorList>
    </citation>
    <scope>NUCLEOTIDE SEQUENCE [LARGE SCALE GENOMIC DNA]</scope>
    <source>
        <strain evidence="4 5">Cbm 6</strain>
    </source>
</reference>
<dbReference type="EMBL" id="CP043494">
    <property type="protein sequence ID" value="WNG48281.1"/>
    <property type="molecule type" value="Genomic_DNA"/>
</dbReference>
<dbReference type="PROSITE" id="PS51462">
    <property type="entry name" value="NUDIX"/>
    <property type="match status" value="1"/>
</dbReference>
<evidence type="ECO:0000259" key="3">
    <source>
        <dbReference type="PROSITE" id="PS51462"/>
    </source>
</evidence>
<evidence type="ECO:0000313" key="4">
    <source>
        <dbReference type="EMBL" id="WNG48281.1"/>
    </source>
</evidence>
<feature type="domain" description="Nudix hydrolase" evidence="3">
    <location>
        <begin position="64"/>
        <end position="191"/>
    </location>
</feature>
<evidence type="ECO:0000256" key="1">
    <source>
        <dbReference type="ARBA" id="ARBA00001946"/>
    </source>
</evidence>
<dbReference type="Gene3D" id="6.10.250.1120">
    <property type="match status" value="1"/>
</dbReference>
<dbReference type="PANTHER" id="PTHR43046:SF16">
    <property type="entry name" value="ADP-RIBOSE PYROPHOSPHATASE YJHB-RELATED"/>
    <property type="match status" value="1"/>
</dbReference>
<evidence type="ECO:0000256" key="2">
    <source>
        <dbReference type="ARBA" id="ARBA00022801"/>
    </source>
</evidence>
<dbReference type="Proteomes" id="UP001611383">
    <property type="component" value="Chromosome"/>
</dbReference>
<dbReference type="SUPFAM" id="SSF55811">
    <property type="entry name" value="Nudix"/>
    <property type="match status" value="1"/>
</dbReference>
<organism evidence="4 5">
    <name type="scientific">Archangium minus</name>
    <dbReference type="NCBI Taxonomy" id="83450"/>
    <lineage>
        <taxon>Bacteria</taxon>
        <taxon>Pseudomonadati</taxon>
        <taxon>Myxococcota</taxon>
        <taxon>Myxococcia</taxon>
        <taxon>Myxococcales</taxon>
        <taxon>Cystobacterineae</taxon>
        <taxon>Archangiaceae</taxon>
        <taxon>Archangium</taxon>
    </lineage>
</organism>
<dbReference type="PANTHER" id="PTHR43046">
    <property type="entry name" value="GDP-MANNOSE MANNOSYL HYDROLASE"/>
    <property type="match status" value="1"/>
</dbReference>
<protein>
    <submittedName>
        <fullName evidence="4">NUDIX hydrolase</fullName>
    </submittedName>
</protein>